<feature type="coiled-coil region" evidence="1">
    <location>
        <begin position="77"/>
        <end position="111"/>
    </location>
</feature>
<gene>
    <name evidence="2" type="ORF">NEDG_01271</name>
</gene>
<protein>
    <submittedName>
        <fullName evidence="2">Uncharacterized protein</fullName>
    </submittedName>
</protein>
<evidence type="ECO:0000313" key="2">
    <source>
        <dbReference type="EMBL" id="OAG29198.1"/>
    </source>
</evidence>
<dbReference type="GeneID" id="93647621"/>
<evidence type="ECO:0000313" key="3">
    <source>
        <dbReference type="Proteomes" id="UP000185944"/>
    </source>
</evidence>
<dbReference type="OrthoDB" id="2190128at2759"/>
<keyword evidence="1" id="KW-0175">Coiled coil</keyword>
<dbReference type="RefSeq" id="XP_067543877.1">
    <property type="nucleotide sequence ID" value="XM_067688689.1"/>
</dbReference>
<reference evidence="2 3" key="1">
    <citation type="submission" date="2016-02" db="EMBL/GenBank/DDBJ databases">
        <title>Discovery of a natural microsporidian pathogen with a broad tissue tropism in Caenorhabditis elegans.</title>
        <authorList>
            <person name="Luallen R.J."/>
            <person name="Reinke A.W."/>
            <person name="Tong L."/>
            <person name="Botts M.R."/>
            <person name="Felix M.-A."/>
            <person name="Troemel E.R."/>
        </authorList>
    </citation>
    <scope>NUCLEOTIDE SEQUENCE [LARGE SCALE GENOMIC DNA]</scope>
    <source>
        <strain evidence="2 3">JUm2807</strain>
    </source>
</reference>
<comment type="caution">
    <text evidence="2">The sequence shown here is derived from an EMBL/GenBank/DDBJ whole genome shotgun (WGS) entry which is preliminary data.</text>
</comment>
<dbReference type="AlphaFoldDB" id="A0A177EBK5"/>
<evidence type="ECO:0000256" key="1">
    <source>
        <dbReference type="SAM" id="Coils"/>
    </source>
</evidence>
<organism evidence="2 3">
    <name type="scientific">Nematocida displodere</name>
    <dbReference type="NCBI Taxonomy" id="1805483"/>
    <lineage>
        <taxon>Eukaryota</taxon>
        <taxon>Fungi</taxon>
        <taxon>Fungi incertae sedis</taxon>
        <taxon>Microsporidia</taxon>
        <taxon>Nematocida</taxon>
    </lineage>
</organism>
<dbReference type="Proteomes" id="UP000185944">
    <property type="component" value="Unassembled WGS sequence"/>
</dbReference>
<keyword evidence="3" id="KW-1185">Reference proteome</keyword>
<sequence>MEELERQLNEYLRVLDEKIERLSVLDSIMCRVVEISQFTIKASELTNLEEYYLEQLRKWMCSTERNLKELETKEVYNKEREKKYLSSLKRIKELEKENENVKNKYEYLKNKG</sequence>
<dbReference type="VEuPathDB" id="MicrosporidiaDB:NEDG_01271"/>
<accession>A0A177EBK5</accession>
<proteinExistence type="predicted"/>
<dbReference type="EMBL" id="LTDL01000041">
    <property type="protein sequence ID" value="OAG29198.1"/>
    <property type="molecule type" value="Genomic_DNA"/>
</dbReference>
<name>A0A177EBK5_9MICR</name>